<dbReference type="InterPro" id="IPR019546">
    <property type="entry name" value="TAT_signal_bac_arc"/>
</dbReference>
<sequence length="372" mass="40805">MKSKNELILDEVSRLSRRDFLKLAGIAGLTAATGGMLAGCGNGNGGSNSSDSSNQATTQMVTDMNGNQVEVPLNPTKYADGWYAHNEITIMLTGAEGLVATHCDEKSFPWMYKVCSNMSKATATFGNDFNFEDLVALEPQVIFDSKESLRDKCEEVGIPLVNCNFQTYETMQQSIELTAQVFGGKAPEIAKKYNDELSSTVSAVKAKTDKLSDSDRPRVMHGNSVYTFILDGTETIIDTWIQAAGGVNAVAESTKGNAQAQFSLEQIIAWDPEVIITGKAAEVDQILSDPNWSSISAVKNNKVYVNPKGVFGWDRYGVEELLQIQWVSALLHPDLFPDLDIRTKVKDFYATYLNYQTTEDDIDRIMGAQNPA</sequence>
<dbReference type="HOGENOM" id="CLU_038034_13_2_11"/>
<dbReference type="PANTHER" id="PTHR30535:SF34">
    <property type="entry name" value="MOLYBDATE-BINDING PROTEIN MOLA"/>
    <property type="match status" value="1"/>
</dbReference>
<dbReference type="Gene3D" id="3.40.50.1980">
    <property type="entry name" value="Nitrogenase molybdenum iron protein domain"/>
    <property type="match status" value="2"/>
</dbReference>
<evidence type="ECO:0000313" key="3">
    <source>
        <dbReference type="EMBL" id="ACU93919.1"/>
    </source>
</evidence>
<dbReference type="KEGG" id="ccu:Ccur_01880"/>
<proteinExistence type="inferred from homology"/>
<name>C7MLX9_CRYCD</name>
<protein>
    <submittedName>
        <fullName evidence="3">ABC-type Fe3+-hydroxamate transport system, periplasmic component</fullName>
    </submittedName>
</protein>
<feature type="domain" description="Fe/B12 periplasmic-binding" evidence="2">
    <location>
        <begin position="77"/>
        <end position="335"/>
    </location>
</feature>
<dbReference type="InterPro" id="IPR050902">
    <property type="entry name" value="ABC_Transporter_SBP"/>
</dbReference>
<evidence type="ECO:0000313" key="4">
    <source>
        <dbReference type="Proteomes" id="UP000000954"/>
    </source>
</evidence>
<comment type="similarity">
    <text evidence="1">Belongs to the bacterial solute-binding protein 8 family.</text>
</comment>
<dbReference type="AlphaFoldDB" id="C7MLX9"/>
<dbReference type="OrthoDB" id="9775594at2"/>
<dbReference type="InterPro" id="IPR006311">
    <property type="entry name" value="TAT_signal"/>
</dbReference>
<dbReference type="RefSeq" id="WP_012802608.1">
    <property type="nucleotide sequence ID" value="NC_013170.1"/>
</dbReference>
<dbReference type="SUPFAM" id="SSF53807">
    <property type="entry name" value="Helical backbone' metal receptor"/>
    <property type="match status" value="1"/>
</dbReference>
<organism evidence="3 4">
    <name type="scientific">Cryptobacterium curtum (strain ATCC 700683 / DSM 15641 / CCUG 43107 / 12-3)</name>
    <dbReference type="NCBI Taxonomy" id="469378"/>
    <lineage>
        <taxon>Bacteria</taxon>
        <taxon>Bacillati</taxon>
        <taxon>Actinomycetota</taxon>
        <taxon>Coriobacteriia</taxon>
        <taxon>Eggerthellales</taxon>
        <taxon>Eggerthellaceae</taxon>
        <taxon>Cryptobacterium</taxon>
    </lineage>
</organism>
<evidence type="ECO:0000256" key="1">
    <source>
        <dbReference type="ARBA" id="ARBA00008814"/>
    </source>
</evidence>
<dbReference type="NCBIfam" id="TIGR01409">
    <property type="entry name" value="TAT_signal_seq"/>
    <property type="match status" value="1"/>
</dbReference>
<reference evidence="3 4" key="1">
    <citation type="journal article" date="2009" name="Stand. Genomic Sci.">
        <title>Complete genome sequence of Cryptobacterium curtum type strain (12-3).</title>
        <authorList>
            <person name="Mavrommatis K."/>
            <person name="Pukall R."/>
            <person name="Rohde C."/>
            <person name="Chen F."/>
            <person name="Sims D."/>
            <person name="Brettin T."/>
            <person name="Kuske C."/>
            <person name="Detter J.C."/>
            <person name="Han C."/>
            <person name="Lapidus A."/>
            <person name="Copeland A."/>
            <person name="Glavina Del Rio T."/>
            <person name="Nolan M."/>
            <person name="Lucas S."/>
            <person name="Tice H."/>
            <person name="Cheng J.F."/>
            <person name="Bruce D."/>
            <person name="Goodwin L."/>
            <person name="Pitluck S."/>
            <person name="Ovchinnikova G."/>
            <person name="Pati A."/>
            <person name="Ivanova N."/>
            <person name="Chen A."/>
            <person name="Palaniappan K."/>
            <person name="Chain P."/>
            <person name="D'haeseleer P."/>
            <person name="Goker M."/>
            <person name="Bristow J."/>
            <person name="Eisen J.A."/>
            <person name="Markowitz V."/>
            <person name="Hugenholtz P."/>
            <person name="Rohde M."/>
            <person name="Klenk H.P."/>
            <person name="Kyrpides N.C."/>
        </authorList>
    </citation>
    <scope>NUCLEOTIDE SEQUENCE [LARGE SCALE GENOMIC DNA]</scope>
    <source>
        <strain evidence="4">ATCC 700683 / DSM 15641 / 12-3</strain>
    </source>
</reference>
<gene>
    <name evidence="3" type="ordered locus">Ccur_01880</name>
</gene>
<dbReference type="Pfam" id="PF01497">
    <property type="entry name" value="Peripla_BP_2"/>
    <property type="match status" value="1"/>
</dbReference>
<dbReference type="STRING" id="469378.Ccur_01880"/>
<keyword evidence="4" id="KW-1185">Reference proteome</keyword>
<dbReference type="InterPro" id="IPR002491">
    <property type="entry name" value="ABC_transptr_periplasmic_BD"/>
</dbReference>
<dbReference type="PROSITE" id="PS50983">
    <property type="entry name" value="FE_B12_PBP"/>
    <property type="match status" value="1"/>
</dbReference>
<dbReference type="Gene3D" id="1.20.58.2180">
    <property type="match status" value="1"/>
</dbReference>
<dbReference type="PROSITE" id="PS51318">
    <property type="entry name" value="TAT"/>
    <property type="match status" value="1"/>
</dbReference>
<dbReference type="EMBL" id="CP001682">
    <property type="protein sequence ID" value="ACU93919.1"/>
    <property type="molecule type" value="Genomic_DNA"/>
</dbReference>
<dbReference type="Proteomes" id="UP000000954">
    <property type="component" value="Chromosome"/>
</dbReference>
<accession>C7MLX9</accession>
<evidence type="ECO:0000259" key="2">
    <source>
        <dbReference type="PROSITE" id="PS50983"/>
    </source>
</evidence>
<dbReference type="eggNOG" id="COG0614">
    <property type="taxonomic scope" value="Bacteria"/>
</dbReference>
<dbReference type="PANTHER" id="PTHR30535">
    <property type="entry name" value="VITAMIN B12-BINDING PROTEIN"/>
    <property type="match status" value="1"/>
</dbReference>